<comment type="caution">
    <text evidence="2">The sequence shown here is derived from an EMBL/GenBank/DDBJ whole genome shotgun (WGS) entry which is preliminary data.</text>
</comment>
<name>A0A4Y2WX96_ARAVE</name>
<dbReference type="Proteomes" id="UP000499080">
    <property type="component" value="Unassembled WGS sequence"/>
</dbReference>
<accession>A0A4Y2WX96</accession>
<keyword evidence="3" id="KW-1185">Reference proteome</keyword>
<organism evidence="2 3">
    <name type="scientific">Araneus ventricosus</name>
    <name type="common">Orbweaver spider</name>
    <name type="synonym">Epeira ventricosa</name>
    <dbReference type="NCBI Taxonomy" id="182803"/>
    <lineage>
        <taxon>Eukaryota</taxon>
        <taxon>Metazoa</taxon>
        <taxon>Ecdysozoa</taxon>
        <taxon>Arthropoda</taxon>
        <taxon>Chelicerata</taxon>
        <taxon>Arachnida</taxon>
        <taxon>Araneae</taxon>
        <taxon>Araneomorphae</taxon>
        <taxon>Entelegynae</taxon>
        <taxon>Araneoidea</taxon>
        <taxon>Araneidae</taxon>
        <taxon>Araneus</taxon>
    </lineage>
</organism>
<gene>
    <name evidence="2" type="ORF">AVEN_1701_1</name>
</gene>
<feature type="region of interest" description="Disordered" evidence="1">
    <location>
        <begin position="104"/>
        <end position="124"/>
    </location>
</feature>
<protein>
    <submittedName>
        <fullName evidence="2">Uncharacterized protein</fullName>
    </submittedName>
</protein>
<reference evidence="2 3" key="1">
    <citation type="journal article" date="2019" name="Sci. Rep.">
        <title>Orb-weaving spider Araneus ventricosus genome elucidates the spidroin gene catalogue.</title>
        <authorList>
            <person name="Kono N."/>
            <person name="Nakamura H."/>
            <person name="Ohtoshi R."/>
            <person name="Moran D.A.P."/>
            <person name="Shinohara A."/>
            <person name="Yoshida Y."/>
            <person name="Fujiwara M."/>
            <person name="Mori M."/>
            <person name="Tomita M."/>
            <person name="Arakawa K."/>
        </authorList>
    </citation>
    <scope>NUCLEOTIDE SEQUENCE [LARGE SCALE GENOMIC DNA]</scope>
</reference>
<proteinExistence type="predicted"/>
<evidence type="ECO:0000256" key="1">
    <source>
        <dbReference type="SAM" id="MobiDB-lite"/>
    </source>
</evidence>
<evidence type="ECO:0000313" key="3">
    <source>
        <dbReference type="Proteomes" id="UP000499080"/>
    </source>
</evidence>
<evidence type="ECO:0000313" key="2">
    <source>
        <dbReference type="EMBL" id="GBO40552.1"/>
    </source>
</evidence>
<dbReference type="AlphaFoldDB" id="A0A4Y2WX96"/>
<dbReference type="EMBL" id="BGPR01065806">
    <property type="protein sequence ID" value="GBO40552.1"/>
    <property type="molecule type" value="Genomic_DNA"/>
</dbReference>
<feature type="compositionally biased region" description="Basic and acidic residues" evidence="1">
    <location>
        <begin position="113"/>
        <end position="124"/>
    </location>
</feature>
<sequence length="124" mass="14181">MHSVTDCFHSNQPSLTGLFWYPRLGWETSLFPHVNNGKSDLFFKTIYHLFMRNLSVAKHGDLRDKTPSPQSKNIFPLRPSLSARAIFFPYPVLPPTLNTLRSLCNEESGGSERGVRNEEHIHSL</sequence>